<dbReference type="EMBL" id="QLMC01000001">
    <property type="protein sequence ID" value="RAK03110.1"/>
    <property type="molecule type" value="Genomic_DNA"/>
</dbReference>
<keyword evidence="2" id="KW-1185">Reference proteome</keyword>
<dbReference type="InterPro" id="IPR011990">
    <property type="entry name" value="TPR-like_helical_dom_sf"/>
</dbReference>
<reference evidence="1 2" key="1">
    <citation type="submission" date="2018-06" db="EMBL/GenBank/DDBJ databases">
        <title>Genomic Encyclopedia of Archaeal and Bacterial Type Strains, Phase II (KMG-II): from individual species to whole genera.</title>
        <authorList>
            <person name="Goeker M."/>
        </authorList>
    </citation>
    <scope>NUCLEOTIDE SEQUENCE [LARGE SCALE GENOMIC DNA]</scope>
    <source>
        <strain evidence="1 2">DSM 21851</strain>
    </source>
</reference>
<proteinExistence type="predicted"/>
<dbReference type="SUPFAM" id="SSF48452">
    <property type="entry name" value="TPR-like"/>
    <property type="match status" value="1"/>
</dbReference>
<name>A0A327X7J2_LARAB</name>
<dbReference type="Pfam" id="PF12771">
    <property type="entry name" value="SusD-like_2"/>
    <property type="match status" value="1"/>
</dbReference>
<dbReference type="PROSITE" id="PS51257">
    <property type="entry name" value="PROKAR_LIPOPROTEIN"/>
    <property type="match status" value="1"/>
</dbReference>
<dbReference type="RefSeq" id="WP_111627249.1">
    <property type="nucleotide sequence ID" value="NZ_QLMC01000001.1"/>
</dbReference>
<dbReference type="Proteomes" id="UP000248790">
    <property type="component" value="Unassembled WGS sequence"/>
</dbReference>
<accession>A0A327X7J2</accession>
<dbReference type="Gene3D" id="1.25.40.390">
    <property type="match status" value="1"/>
</dbReference>
<organism evidence="1 2">
    <name type="scientific">Larkinella arboricola</name>
    <dbReference type="NCBI Taxonomy" id="643671"/>
    <lineage>
        <taxon>Bacteria</taxon>
        <taxon>Pseudomonadati</taxon>
        <taxon>Bacteroidota</taxon>
        <taxon>Cytophagia</taxon>
        <taxon>Cytophagales</taxon>
        <taxon>Spirosomataceae</taxon>
        <taxon>Larkinella</taxon>
    </lineage>
</organism>
<evidence type="ECO:0000313" key="2">
    <source>
        <dbReference type="Proteomes" id="UP000248790"/>
    </source>
</evidence>
<sequence>MKFNYKVVIPVLTLLIGLGGCKDYFDLKENPNLISNPPLNSFLTTTTQKTALNSQRVAGFTSYFVQYLASPGTAGSTDTYQITDYTGTWDAVYFGMADLYDLKKKAQEQGASEYVGVADIMLSYHLSLIGDVFGAAPFSDAFTGSTLTPKYDSEETVYNTALNLLNEGIAELAKPDSKVQLIPEGQSTNANDLIHKGSKDAWTKTAYALKARMLNKISRKSTYKPADVLDAVSKSYTSNADDAQMSSFQLRNPWAQVARDNAALLLDGWLSDQLVNHLNGATYGIVDPRIAKITDKTVNNDYKGTRNGQGNVGGNNTTKDESYISLNSPLSGDASPLLIVTNAEMRFVEAEAAFRAGNKTRAYTAYLDGIRANMDKYGVDAAARDAYIANPAVSVGAGALTLDLIFKEKYVATYLNPEAWNDARRYDYQYKGFRLPLNAALPAFIRRAAYPNGETTKNGANVPTEVVLSTPLWWDKP</sequence>
<dbReference type="AlphaFoldDB" id="A0A327X7J2"/>
<gene>
    <name evidence="1" type="ORF">LX87_01232</name>
</gene>
<comment type="caution">
    <text evidence="1">The sequence shown here is derived from an EMBL/GenBank/DDBJ whole genome shotgun (WGS) entry which is preliminary data.</text>
</comment>
<evidence type="ECO:0000313" key="1">
    <source>
        <dbReference type="EMBL" id="RAK03110.1"/>
    </source>
</evidence>
<protein>
    <submittedName>
        <fullName evidence="1">SusD-like starch-binding protein associating with outer membrane</fullName>
    </submittedName>
</protein>
<dbReference type="InterPro" id="IPR041662">
    <property type="entry name" value="SusD-like_2"/>
</dbReference>
<dbReference type="OrthoDB" id="622163at2"/>